<accession>A0ABR5Y1D5</accession>
<keyword evidence="3" id="KW-1185">Reference proteome</keyword>
<proteinExistence type="predicted"/>
<reference evidence="2 3" key="1">
    <citation type="submission" date="2015-12" db="EMBL/GenBank/DDBJ databases">
        <title>Genome sequence of Thalassospira xiamenensis MCCC 1A03005.</title>
        <authorList>
            <person name="Lu L."/>
            <person name="Lai Q."/>
            <person name="Shao Z."/>
            <person name="Qian P."/>
        </authorList>
    </citation>
    <scope>NUCLEOTIDE SEQUENCE [LARGE SCALE GENOMIC DNA]</scope>
    <source>
        <strain evidence="2 3">MCCC 1A03005</strain>
    </source>
</reference>
<evidence type="ECO:0000313" key="2">
    <source>
        <dbReference type="EMBL" id="KZD03416.1"/>
    </source>
</evidence>
<sequence length="119" mass="13516">MATDRIKVETYLNETEFSRLKELSAQLKLSRSELFRRLLMNSPLPNARDFEAAQAILDMLQINADLARLGNLLKLALDEPLSADLLRKYDDLAATIKSTQDELKDVVRKIDRTIARGAK</sequence>
<dbReference type="Pfam" id="PF21983">
    <property type="entry name" value="NikA-like"/>
    <property type="match status" value="1"/>
</dbReference>
<evidence type="ECO:0000313" key="3">
    <source>
        <dbReference type="Proteomes" id="UP000076167"/>
    </source>
</evidence>
<dbReference type="Proteomes" id="UP000076167">
    <property type="component" value="Unassembled WGS sequence"/>
</dbReference>
<dbReference type="EMBL" id="LPXL01000026">
    <property type="protein sequence ID" value="KZD03416.1"/>
    <property type="molecule type" value="Genomic_DNA"/>
</dbReference>
<gene>
    <name evidence="2" type="ORF">AUP40_17560</name>
</gene>
<organism evidence="2 3">
    <name type="scientific">Thalassospira xiamenensis</name>
    <dbReference type="NCBI Taxonomy" id="220697"/>
    <lineage>
        <taxon>Bacteria</taxon>
        <taxon>Pseudomonadati</taxon>
        <taxon>Pseudomonadota</taxon>
        <taxon>Alphaproteobacteria</taxon>
        <taxon>Rhodospirillales</taxon>
        <taxon>Thalassospiraceae</taxon>
        <taxon>Thalassospira</taxon>
    </lineage>
</organism>
<evidence type="ECO:0000256" key="1">
    <source>
        <dbReference type="SAM" id="Coils"/>
    </source>
</evidence>
<dbReference type="InterPro" id="IPR053842">
    <property type="entry name" value="NikA-like"/>
</dbReference>
<feature type="coiled-coil region" evidence="1">
    <location>
        <begin position="89"/>
        <end position="116"/>
    </location>
</feature>
<comment type="caution">
    <text evidence="2">The sequence shown here is derived from an EMBL/GenBank/DDBJ whole genome shotgun (WGS) entry which is preliminary data.</text>
</comment>
<evidence type="ECO:0008006" key="4">
    <source>
        <dbReference type="Google" id="ProtNLM"/>
    </source>
</evidence>
<protein>
    <recommendedName>
        <fullName evidence="4">Ribbon-helix-helix protein CopG domain-containing protein</fullName>
    </recommendedName>
</protein>
<keyword evidence="1" id="KW-0175">Coiled coil</keyword>
<dbReference type="RefSeq" id="WP_063095912.1">
    <property type="nucleotide sequence ID" value="NZ_DHZG01000027.1"/>
</dbReference>
<name>A0ABR5Y1D5_9PROT</name>